<feature type="compositionally biased region" description="Basic residues" evidence="2">
    <location>
        <begin position="362"/>
        <end position="372"/>
    </location>
</feature>
<proteinExistence type="predicted"/>
<dbReference type="HOGENOM" id="CLU_024942_0_0_1"/>
<feature type="region of interest" description="Disordered" evidence="2">
    <location>
        <begin position="340"/>
        <end position="395"/>
    </location>
</feature>
<evidence type="ECO:0000256" key="1">
    <source>
        <dbReference type="SAM" id="Coils"/>
    </source>
</evidence>
<feature type="compositionally biased region" description="Polar residues" evidence="2">
    <location>
        <begin position="209"/>
        <end position="219"/>
    </location>
</feature>
<sequence length="668" mass="72218">MAARRSSARLTQPGGAPTSATDPGSEASSKELKKKDGSKKRGRAPSTTETPLPVPKPTAKRTKVPGAATTLTLGPVTQEPLKLTIPGGRSPSLLPPRSTRVIDPAGPDKPRPKRTSEEVAEAAQRKADLQKQLEALEKQRLLTLAQMEVEIEEAQMNEDDEAIMDITDLELLVDAEVMSISDDVATEDLEGDEMQANSDLMDADIEPGTPTSASHSITVPTPDDAPGETGKKKGKKPSKRATRGQVDALKESFTAHGKTQTMTALSKRAKPAPAPFLTGLASNWQNKKLQKSSGLKGHPSAIPKALPADGPALGGLNDDDVFAEHPGSVAANNRGHDFIDLSGASSDSEALPKPSPAYLAKKTPRPKKQNIKVKKDAGRARTPPPPGSSGPLPTITTAPELSNLPDIVRAGYLNRFLPTLYHRFGASTQPWNEFTKGAGLLHIVQEVVNICFPDACHQVLYGDALFTAAYDRLNEKKSFFSSEAVRVVEAFFRQSQFADNPVAIADYARYAMRDNGPVMWRVPTPKDCTGKAGEPGYVSPQDPFETDLIIKVFSKFLAMTKGSCGDFGHCVGAISMTVTAIERAFKMHLTGKKVTPGQFSRENTVSIVDDYMTNAKKLTARRWKRILDRCGFKQRNTMEFASVATSTLEKNRRLLYTPSSPIASDNEI</sequence>
<dbReference type="OrthoDB" id="2689305at2759"/>
<protein>
    <submittedName>
        <fullName evidence="3">Uncharacterized protein</fullName>
    </submittedName>
</protein>
<feature type="compositionally biased region" description="Basic and acidic residues" evidence="2">
    <location>
        <begin position="106"/>
        <end position="117"/>
    </location>
</feature>
<feature type="region of interest" description="Disordered" evidence="2">
    <location>
        <begin position="195"/>
        <end position="270"/>
    </location>
</feature>
<evidence type="ECO:0000256" key="2">
    <source>
        <dbReference type="SAM" id="MobiDB-lite"/>
    </source>
</evidence>
<gene>
    <name evidence="3" type="ORF">HYDPIDRAFT_30702</name>
</gene>
<feature type="compositionally biased region" description="Basic residues" evidence="2">
    <location>
        <begin position="232"/>
        <end position="242"/>
    </location>
</feature>
<dbReference type="EMBL" id="KN839857">
    <property type="protein sequence ID" value="KIJ62153.1"/>
    <property type="molecule type" value="Genomic_DNA"/>
</dbReference>
<dbReference type="Proteomes" id="UP000053820">
    <property type="component" value="Unassembled WGS sequence"/>
</dbReference>
<keyword evidence="4" id="KW-1185">Reference proteome</keyword>
<reference evidence="3 4" key="1">
    <citation type="submission" date="2014-04" db="EMBL/GenBank/DDBJ databases">
        <title>Evolutionary Origins and Diversification of the Mycorrhizal Mutualists.</title>
        <authorList>
            <consortium name="DOE Joint Genome Institute"/>
            <consortium name="Mycorrhizal Genomics Consortium"/>
            <person name="Kohler A."/>
            <person name="Kuo A."/>
            <person name="Nagy L.G."/>
            <person name="Floudas D."/>
            <person name="Copeland A."/>
            <person name="Barry K.W."/>
            <person name="Cichocki N."/>
            <person name="Veneault-Fourrey C."/>
            <person name="LaButti K."/>
            <person name="Lindquist E.A."/>
            <person name="Lipzen A."/>
            <person name="Lundell T."/>
            <person name="Morin E."/>
            <person name="Murat C."/>
            <person name="Riley R."/>
            <person name="Ohm R."/>
            <person name="Sun H."/>
            <person name="Tunlid A."/>
            <person name="Henrissat B."/>
            <person name="Grigoriev I.V."/>
            <person name="Hibbett D.S."/>
            <person name="Martin F."/>
        </authorList>
    </citation>
    <scope>NUCLEOTIDE SEQUENCE [LARGE SCALE GENOMIC DNA]</scope>
    <source>
        <strain evidence="3 4">MD-312</strain>
    </source>
</reference>
<organism evidence="3 4">
    <name type="scientific">Hydnomerulius pinastri MD-312</name>
    <dbReference type="NCBI Taxonomy" id="994086"/>
    <lineage>
        <taxon>Eukaryota</taxon>
        <taxon>Fungi</taxon>
        <taxon>Dikarya</taxon>
        <taxon>Basidiomycota</taxon>
        <taxon>Agaricomycotina</taxon>
        <taxon>Agaricomycetes</taxon>
        <taxon>Agaricomycetidae</taxon>
        <taxon>Boletales</taxon>
        <taxon>Boletales incertae sedis</taxon>
        <taxon>Leucogyrophana</taxon>
    </lineage>
</organism>
<dbReference type="AlphaFoldDB" id="A0A0C9W5X5"/>
<feature type="region of interest" description="Disordered" evidence="2">
    <location>
        <begin position="1"/>
        <end position="117"/>
    </location>
</feature>
<name>A0A0C9W5X5_9AGAM</name>
<evidence type="ECO:0000313" key="3">
    <source>
        <dbReference type="EMBL" id="KIJ62153.1"/>
    </source>
</evidence>
<keyword evidence="1" id="KW-0175">Coiled coil</keyword>
<feature type="coiled-coil region" evidence="1">
    <location>
        <begin position="119"/>
        <end position="146"/>
    </location>
</feature>
<evidence type="ECO:0000313" key="4">
    <source>
        <dbReference type="Proteomes" id="UP000053820"/>
    </source>
</evidence>
<accession>A0A0C9W5X5</accession>